<dbReference type="NCBIfam" id="NF003353">
    <property type="entry name" value="PRK04387.1"/>
    <property type="match status" value="1"/>
</dbReference>
<dbReference type="AlphaFoldDB" id="A0A0J1IIQ2"/>
<dbReference type="InterPro" id="IPR023324">
    <property type="entry name" value="BH2638-like_sf"/>
</dbReference>
<dbReference type="SUPFAM" id="SSF158504">
    <property type="entry name" value="BH2638-like"/>
    <property type="match status" value="1"/>
</dbReference>
<dbReference type="PATRIC" id="fig|1397.4.peg.1085"/>
<evidence type="ECO:0000313" key="2">
    <source>
        <dbReference type="EMBL" id="KLV25821.1"/>
    </source>
</evidence>
<dbReference type="GeneID" id="56348999"/>
<dbReference type="EMBL" id="LDPH01000013">
    <property type="protein sequence ID" value="KLV25821.1"/>
    <property type="molecule type" value="Genomic_DNA"/>
</dbReference>
<accession>A0A0J1IIQ2</accession>
<organism evidence="2 3">
    <name type="scientific">Niallia circulans</name>
    <name type="common">Bacillus circulans</name>
    <dbReference type="NCBI Taxonomy" id="1397"/>
    <lineage>
        <taxon>Bacteria</taxon>
        <taxon>Bacillati</taxon>
        <taxon>Bacillota</taxon>
        <taxon>Bacilli</taxon>
        <taxon>Bacillales</taxon>
        <taxon>Bacillaceae</taxon>
        <taxon>Niallia</taxon>
    </lineage>
</organism>
<dbReference type="InterPro" id="IPR007920">
    <property type="entry name" value="UPF0223"/>
</dbReference>
<protein>
    <recommendedName>
        <fullName evidence="1">UPF0223 protein ABW02_14600</fullName>
    </recommendedName>
</protein>
<dbReference type="OrthoDB" id="1649074at2"/>
<reference evidence="2 3" key="1">
    <citation type="submission" date="2015-05" db="EMBL/GenBank/DDBJ databases">
        <title>Whole genome sequence and identification of bacterial endophytes from Costus igneus.</title>
        <authorList>
            <person name="Lee Y.P."/>
            <person name="Gan H.M."/>
            <person name="Eng W."/>
            <person name="Wheatley M.S."/>
            <person name="Caraballo A."/>
            <person name="Polter S."/>
            <person name="Savka M.A."/>
            <person name="Hudson A.O."/>
        </authorList>
    </citation>
    <scope>NUCLEOTIDE SEQUENCE [LARGE SCALE GENOMIC DNA]</scope>
    <source>
        <strain evidence="2 3">RIT379</strain>
    </source>
</reference>
<name>A0A0J1IIQ2_NIACI</name>
<comment type="caution">
    <text evidence="2">The sequence shown here is derived from an EMBL/GenBank/DDBJ whole genome shotgun (WGS) entry which is preliminary data.</text>
</comment>
<keyword evidence="3" id="KW-1185">Reference proteome</keyword>
<dbReference type="HAMAP" id="MF_01041">
    <property type="entry name" value="UPF0223"/>
    <property type="match status" value="1"/>
</dbReference>
<gene>
    <name evidence="2" type="ORF">ABW02_14600</name>
</gene>
<dbReference type="Proteomes" id="UP000036045">
    <property type="component" value="Unassembled WGS sequence"/>
</dbReference>
<proteinExistence type="inferred from homology"/>
<evidence type="ECO:0000313" key="3">
    <source>
        <dbReference type="Proteomes" id="UP000036045"/>
    </source>
</evidence>
<dbReference type="RefSeq" id="WP_047943001.1">
    <property type="nucleotide sequence ID" value="NZ_CP053989.1"/>
</dbReference>
<comment type="similarity">
    <text evidence="1">Belongs to the UPF0223 family.</text>
</comment>
<dbReference type="Gene3D" id="1.10.220.80">
    <property type="entry name" value="BH2638-like"/>
    <property type="match status" value="1"/>
</dbReference>
<dbReference type="Pfam" id="PF05256">
    <property type="entry name" value="UPF0223"/>
    <property type="match status" value="1"/>
</dbReference>
<dbReference type="PIRSF" id="PIRSF037260">
    <property type="entry name" value="UPF0223"/>
    <property type="match status" value="1"/>
</dbReference>
<evidence type="ECO:0000256" key="1">
    <source>
        <dbReference type="HAMAP-Rule" id="MF_01041"/>
    </source>
</evidence>
<sequence length="90" mass="10602">MDYQYPIDIDWSTDEIITVIKFFECIEKAYEKGVEKAELMEQYRAFKKIVPGKAQEKKVCDEFEEVSGYSTYRTIKKAKESADDIRIKMA</sequence>